<evidence type="ECO:0000313" key="2">
    <source>
        <dbReference type="EMBL" id="KAG8191180.1"/>
    </source>
</evidence>
<protein>
    <submittedName>
        <fullName evidence="2">Uncharacterized protein</fullName>
    </submittedName>
</protein>
<name>A0AAV6V5J0_9ARAC</name>
<keyword evidence="3" id="KW-1185">Reference proteome</keyword>
<dbReference type="AlphaFoldDB" id="A0AAV6V5J0"/>
<accession>A0AAV6V5J0</accession>
<gene>
    <name evidence="2" type="ORF">JTE90_011864</name>
</gene>
<keyword evidence="1" id="KW-0812">Transmembrane</keyword>
<reference evidence="2 3" key="1">
    <citation type="journal article" date="2022" name="Nat. Ecol. Evol.">
        <title>A masculinizing supergene underlies an exaggerated male reproductive morph in a spider.</title>
        <authorList>
            <person name="Hendrickx F."/>
            <person name="De Corte Z."/>
            <person name="Sonet G."/>
            <person name="Van Belleghem S.M."/>
            <person name="Kostlbacher S."/>
            <person name="Vangestel C."/>
        </authorList>
    </citation>
    <scope>NUCLEOTIDE SEQUENCE [LARGE SCALE GENOMIC DNA]</scope>
    <source>
        <strain evidence="2">W744_W776</strain>
    </source>
</reference>
<proteinExistence type="predicted"/>
<feature type="transmembrane region" description="Helical" evidence="1">
    <location>
        <begin position="12"/>
        <end position="31"/>
    </location>
</feature>
<comment type="caution">
    <text evidence="2">The sequence shown here is derived from an EMBL/GenBank/DDBJ whole genome shotgun (WGS) entry which is preliminary data.</text>
</comment>
<dbReference type="Proteomes" id="UP000827092">
    <property type="component" value="Unassembled WGS sequence"/>
</dbReference>
<organism evidence="2 3">
    <name type="scientific">Oedothorax gibbosus</name>
    <dbReference type="NCBI Taxonomy" id="931172"/>
    <lineage>
        <taxon>Eukaryota</taxon>
        <taxon>Metazoa</taxon>
        <taxon>Ecdysozoa</taxon>
        <taxon>Arthropoda</taxon>
        <taxon>Chelicerata</taxon>
        <taxon>Arachnida</taxon>
        <taxon>Araneae</taxon>
        <taxon>Araneomorphae</taxon>
        <taxon>Entelegynae</taxon>
        <taxon>Araneoidea</taxon>
        <taxon>Linyphiidae</taxon>
        <taxon>Erigoninae</taxon>
        <taxon>Oedothorax</taxon>
    </lineage>
</organism>
<evidence type="ECO:0000256" key="1">
    <source>
        <dbReference type="SAM" id="Phobius"/>
    </source>
</evidence>
<sequence length="85" mass="9553">MSVLFRPTCEVYFICFLMASICMLSEANNMMQLMHYMMMPRKMATMSSCNRAGKKMGATCHPKCPRMQCGCGMKCVSGKCLTLKS</sequence>
<keyword evidence="1" id="KW-1133">Transmembrane helix</keyword>
<keyword evidence="1" id="KW-0472">Membrane</keyword>
<dbReference type="EMBL" id="JAFNEN010000164">
    <property type="protein sequence ID" value="KAG8191180.1"/>
    <property type="molecule type" value="Genomic_DNA"/>
</dbReference>
<evidence type="ECO:0000313" key="3">
    <source>
        <dbReference type="Proteomes" id="UP000827092"/>
    </source>
</evidence>